<feature type="region of interest" description="Disordered" evidence="1">
    <location>
        <begin position="301"/>
        <end position="345"/>
    </location>
</feature>
<sequence length="579" mass="62525">MSSVPPRDTRSWTTDPQWTWLWERYPSYLVAQKGEDDTRQVFFNSVYHDWFVEWPEILALFGHSDRTALSEEQLSVLAKAASKRRKQIRTWFKNRKRVRGSTKGLGALLKAAGVTKKTGRLPQATELFSSQNYDASIKPVVTERLRDLEEEKGKKLTKKEILKTVKDGVKEAYDAAPAEVRAAIATQLVALKERAEAERQSQALALTKPRTAHDYQVAIDTAPRVIEQVFNPLAAWMGWTISVIGAGPVPAEGGSISSMAAHFGTNTQGHNFAQATPDYHEQYVVPMGRFAKGVFPRDVRERRRLDREPTPVPEEETLSTTPIDREPTPVPEEETLSTTPIAGPHRVPPIPSVPGPAPLVQSIAIPPPSIDHDPLMMDLNTIDYNQLSTDVAFISSMHAAFEAAGPISPDQIGHINTSLFDPGLPTVYTAQAASLDTPALSGVASSGPIAAPPAASPPAPVACPPTVSASAAPAPAESSPSQATSKQRKKPKPRPVRNTTSSKAQAAANVTATPTAPVEEPAQPVPEGATLTRSGRASKGARPADADWADNGKTQNKNKRGPDKENVDVAPSKKKAKKA</sequence>
<dbReference type="EMBL" id="KZ857445">
    <property type="protein sequence ID" value="RDX44821.1"/>
    <property type="molecule type" value="Genomic_DNA"/>
</dbReference>
<name>A0A371CX19_9APHY</name>
<feature type="compositionally biased region" description="Pro residues" evidence="1">
    <location>
        <begin position="450"/>
        <end position="463"/>
    </location>
</feature>
<feature type="compositionally biased region" description="Basic residues" evidence="1">
    <location>
        <begin position="486"/>
        <end position="495"/>
    </location>
</feature>
<gene>
    <name evidence="2" type="ORF">OH76DRAFT_1486834</name>
</gene>
<reference evidence="2 3" key="1">
    <citation type="journal article" date="2018" name="Biotechnol. Biofuels">
        <title>Integrative visual omics of the white-rot fungus Polyporus brumalis exposes the biotechnological potential of its oxidative enzymes for delignifying raw plant biomass.</title>
        <authorList>
            <person name="Miyauchi S."/>
            <person name="Rancon A."/>
            <person name="Drula E."/>
            <person name="Hage H."/>
            <person name="Chaduli D."/>
            <person name="Favel A."/>
            <person name="Grisel S."/>
            <person name="Henrissat B."/>
            <person name="Herpoel-Gimbert I."/>
            <person name="Ruiz-Duenas F.J."/>
            <person name="Chevret D."/>
            <person name="Hainaut M."/>
            <person name="Lin J."/>
            <person name="Wang M."/>
            <person name="Pangilinan J."/>
            <person name="Lipzen A."/>
            <person name="Lesage-Meessen L."/>
            <person name="Navarro D."/>
            <person name="Riley R."/>
            <person name="Grigoriev I.V."/>
            <person name="Zhou S."/>
            <person name="Raouche S."/>
            <person name="Rosso M.N."/>
        </authorList>
    </citation>
    <scope>NUCLEOTIDE SEQUENCE [LARGE SCALE GENOMIC DNA]</scope>
    <source>
        <strain evidence="2 3">BRFM 1820</strain>
    </source>
</reference>
<organism evidence="2 3">
    <name type="scientific">Lentinus brumalis</name>
    <dbReference type="NCBI Taxonomy" id="2498619"/>
    <lineage>
        <taxon>Eukaryota</taxon>
        <taxon>Fungi</taxon>
        <taxon>Dikarya</taxon>
        <taxon>Basidiomycota</taxon>
        <taxon>Agaricomycotina</taxon>
        <taxon>Agaricomycetes</taxon>
        <taxon>Polyporales</taxon>
        <taxon>Polyporaceae</taxon>
        <taxon>Lentinus</taxon>
    </lineage>
</organism>
<evidence type="ECO:0000313" key="3">
    <source>
        <dbReference type="Proteomes" id="UP000256964"/>
    </source>
</evidence>
<dbReference type="OrthoDB" id="2757284at2759"/>
<protein>
    <recommendedName>
        <fullName evidence="4">Homeobox domain-containing protein</fullName>
    </recommendedName>
</protein>
<evidence type="ECO:0008006" key="4">
    <source>
        <dbReference type="Google" id="ProtNLM"/>
    </source>
</evidence>
<feature type="region of interest" description="Disordered" evidence="1">
    <location>
        <begin position="440"/>
        <end position="579"/>
    </location>
</feature>
<accession>A0A371CX19</accession>
<evidence type="ECO:0000313" key="2">
    <source>
        <dbReference type="EMBL" id="RDX44821.1"/>
    </source>
</evidence>
<dbReference type="STRING" id="139420.A0A371CX19"/>
<keyword evidence="3" id="KW-1185">Reference proteome</keyword>
<feature type="compositionally biased region" description="Low complexity" evidence="1">
    <location>
        <begin position="504"/>
        <end position="527"/>
    </location>
</feature>
<dbReference type="AlphaFoldDB" id="A0A371CX19"/>
<feature type="compositionally biased region" description="Low complexity" evidence="1">
    <location>
        <begin position="464"/>
        <end position="485"/>
    </location>
</feature>
<dbReference type="Proteomes" id="UP000256964">
    <property type="component" value="Unassembled WGS sequence"/>
</dbReference>
<evidence type="ECO:0000256" key="1">
    <source>
        <dbReference type="SAM" id="MobiDB-lite"/>
    </source>
</evidence>
<proteinExistence type="predicted"/>